<evidence type="ECO:0000313" key="3">
    <source>
        <dbReference type="EMBL" id="AFL51293.1"/>
    </source>
</evidence>
<dbReference type="PRINTS" id="PR00411">
    <property type="entry name" value="PNDRDTASEI"/>
</dbReference>
<dbReference type="PANTHER" id="PTHR43539:SF78">
    <property type="entry name" value="FLAVIN-CONTAINING MONOOXYGENASE"/>
    <property type="match status" value="1"/>
</dbReference>
<keyword evidence="1" id="KW-0560">Oxidoreductase</keyword>
<dbReference type="PATRIC" id="fig|1185652.3.peg.2817"/>
<keyword evidence="2" id="KW-0472">Membrane</keyword>
<reference evidence="3 4" key="1">
    <citation type="journal article" date="2012" name="J. Bacteriol.">
        <title>Complete genome sequence of the broad-host-range strain Sinorhizobium fredii USDA257.</title>
        <authorList>
            <person name="Schuldes J."/>
            <person name="Rodriguez Orbegoso M."/>
            <person name="Schmeisser C."/>
            <person name="Krishnan H.B."/>
            <person name="Daniel R."/>
            <person name="Streit W.R."/>
        </authorList>
    </citation>
    <scope>NUCLEOTIDE SEQUENCE [LARGE SCALE GENOMIC DNA]</scope>
    <source>
        <strain evidence="3 4">USDA 257</strain>
    </source>
</reference>
<evidence type="ECO:0000256" key="2">
    <source>
        <dbReference type="SAM" id="Phobius"/>
    </source>
</evidence>
<organism evidence="3 4">
    <name type="scientific">Sinorhizobium fredii (strain USDA 257)</name>
    <dbReference type="NCBI Taxonomy" id="1185652"/>
    <lineage>
        <taxon>Bacteria</taxon>
        <taxon>Pseudomonadati</taxon>
        <taxon>Pseudomonadota</taxon>
        <taxon>Alphaproteobacteria</taxon>
        <taxon>Hyphomicrobiales</taxon>
        <taxon>Rhizobiaceae</taxon>
        <taxon>Sinorhizobium/Ensifer group</taxon>
        <taxon>Sinorhizobium</taxon>
    </lineage>
</organism>
<dbReference type="GO" id="GO:0004497">
    <property type="term" value="F:monooxygenase activity"/>
    <property type="evidence" value="ECO:0007669"/>
    <property type="project" value="TreeGrafter"/>
</dbReference>
<keyword evidence="2" id="KW-1133">Transmembrane helix</keyword>
<feature type="transmembrane region" description="Helical" evidence="2">
    <location>
        <begin position="43"/>
        <end position="62"/>
    </location>
</feature>
<dbReference type="eggNOG" id="COG2072">
    <property type="taxonomic scope" value="Bacteria"/>
</dbReference>
<protein>
    <submittedName>
        <fullName evidence="3">FAD dependent oxidoreductase</fullName>
    </submittedName>
</protein>
<gene>
    <name evidence="3" type="ORF">USDA257_c27200</name>
</gene>
<dbReference type="InterPro" id="IPR036188">
    <property type="entry name" value="FAD/NAD-bd_sf"/>
</dbReference>
<name>I3X5Y7_SINF2</name>
<dbReference type="HOGENOM" id="CLU_006909_1_1_5"/>
<evidence type="ECO:0000256" key="1">
    <source>
        <dbReference type="ARBA" id="ARBA00023002"/>
    </source>
</evidence>
<feature type="transmembrane region" description="Helical" evidence="2">
    <location>
        <begin position="19"/>
        <end position="37"/>
    </location>
</feature>
<sequence length="449" mass="48579">MGCCEPAGRKRTTPSSLELIAFHVTVNAIVHFGTAGWRGMAGILHVVVIGAGSAGLGISYFLKQRGRDHRVLERGRIGETWRTQRWDSFRLNSPNIRSLLPGDSPDVPDPGGASTQHQFVSYLESYVERHHLPVITDAPVEELSKDRGLFLVATPRGVLQARNVVIASGSLNCPKRPPTAAELPTALRQLDSSAYRNAAELEQGAVLVVGSGQSGGQIAEDLALAGRSVFLATSRAGRLVRHYRGGDIFNWMTLSGYLDVPRSEIVLPSGKLPPRGLLGATHTISLQSLSTEGVVLLGRFLGIENGSLMFGDNLDEHMRFANESSADVKRFIDDYIRRAGLNAPPAEDDPAEMIAPRLPSPPIRSIELATSGIRSVIWCTGFRGDFQWIKIPDTIDDDGQPIHQNGIGFVPGLYFSGLDFASTRKSGTIPGIAEEAARLVNHLARRSVS</sequence>
<dbReference type="PRINTS" id="PR00368">
    <property type="entry name" value="FADPNR"/>
</dbReference>
<dbReference type="PANTHER" id="PTHR43539">
    <property type="entry name" value="FLAVIN-BINDING MONOOXYGENASE-LIKE PROTEIN (AFU_ORTHOLOGUE AFUA_4G09220)"/>
    <property type="match status" value="1"/>
</dbReference>
<accession>I3X5Y7</accession>
<dbReference type="Gene3D" id="3.50.50.60">
    <property type="entry name" value="FAD/NAD(P)-binding domain"/>
    <property type="match status" value="2"/>
</dbReference>
<proteinExistence type="predicted"/>
<dbReference type="Pfam" id="PF13738">
    <property type="entry name" value="Pyr_redox_3"/>
    <property type="match status" value="1"/>
</dbReference>
<dbReference type="EMBL" id="CP003563">
    <property type="protein sequence ID" value="AFL51293.1"/>
    <property type="molecule type" value="Genomic_DNA"/>
</dbReference>
<dbReference type="Proteomes" id="UP000006180">
    <property type="component" value="Chromosome"/>
</dbReference>
<dbReference type="GO" id="GO:0050660">
    <property type="term" value="F:flavin adenine dinucleotide binding"/>
    <property type="evidence" value="ECO:0007669"/>
    <property type="project" value="TreeGrafter"/>
</dbReference>
<dbReference type="KEGG" id="sfd:USDA257_c27200"/>
<dbReference type="SUPFAM" id="SSF51905">
    <property type="entry name" value="FAD/NAD(P)-binding domain"/>
    <property type="match status" value="1"/>
</dbReference>
<dbReference type="InterPro" id="IPR050982">
    <property type="entry name" value="Auxin_biosynth/cation_transpt"/>
</dbReference>
<dbReference type="STRING" id="1185652.USDA257_c27200"/>
<keyword evidence="2" id="KW-0812">Transmembrane</keyword>
<evidence type="ECO:0000313" key="4">
    <source>
        <dbReference type="Proteomes" id="UP000006180"/>
    </source>
</evidence>
<dbReference type="AlphaFoldDB" id="I3X5Y7"/>